<evidence type="ECO:0000256" key="5">
    <source>
        <dbReference type="ARBA" id="ARBA00023180"/>
    </source>
</evidence>
<evidence type="ECO:0000256" key="2">
    <source>
        <dbReference type="ARBA" id="ARBA00005679"/>
    </source>
</evidence>
<dbReference type="PANTHER" id="PTHR13234">
    <property type="entry name" value="GAMMA-INTERFERON INDUCIBLE LYSOSOMAL THIOL REDUCTASE GILT"/>
    <property type="match status" value="1"/>
</dbReference>
<organism evidence="7 8">
    <name type="scientific">Hydnum rufescens UP504</name>
    <dbReference type="NCBI Taxonomy" id="1448309"/>
    <lineage>
        <taxon>Eukaryota</taxon>
        <taxon>Fungi</taxon>
        <taxon>Dikarya</taxon>
        <taxon>Basidiomycota</taxon>
        <taxon>Agaricomycotina</taxon>
        <taxon>Agaricomycetes</taxon>
        <taxon>Cantharellales</taxon>
        <taxon>Hydnaceae</taxon>
        <taxon>Hydnum</taxon>
    </lineage>
</organism>
<proteinExistence type="inferred from homology"/>
<dbReference type="GO" id="GO:0016671">
    <property type="term" value="F:oxidoreductase activity, acting on a sulfur group of donors, disulfide as acceptor"/>
    <property type="evidence" value="ECO:0007669"/>
    <property type="project" value="InterPro"/>
</dbReference>
<dbReference type="OrthoDB" id="958254at2759"/>
<gene>
    <name evidence="7" type="ORF">BS47DRAFT_428864</name>
</gene>
<evidence type="ECO:0000256" key="1">
    <source>
        <dbReference type="ARBA" id="ARBA00004613"/>
    </source>
</evidence>
<protein>
    <submittedName>
        <fullName evidence="7">Uncharacterized protein</fullName>
    </submittedName>
</protein>
<dbReference type="GO" id="GO:0005576">
    <property type="term" value="C:extracellular region"/>
    <property type="evidence" value="ECO:0007669"/>
    <property type="project" value="UniProtKB-SubCell"/>
</dbReference>
<dbReference type="Pfam" id="PF03227">
    <property type="entry name" value="GILT"/>
    <property type="match status" value="1"/>
</dbReference>
<reference evidence="7" key="1">
    <citation type="journal article" date="2020" name="Nat. Commun.">
        <title>Large-scale genome sequencing of mycorrhizal fungi provides insights into the early evolution of symbiotic traits.</title>
        <authorList>
            <person name="Miyauchi S."/>
            <person name="Kiss E."/>
            <person name="Kuo A."/>
            <person name="Drula E."/>
            <person name="Kohler A."/>
            <person name="Sanchez-Garcia M."/>
            <person name="Morin E."/>
            <person name="Andreopoulos B."/>
            <person name="Barry K.W."/>
            <person name="Bonito G."/>
            <person name="Buee M."/>
            <person name="Carver A."/>
            <person name="Chen C."/>
            <person name="Cichocki N."/>
            <person name="Clum A."/>
            <person name="Culley D."/>
            <person name="Crous P.W."/>
            <person name="Fauchery L."/>
            <person name="Girlanda M."/>
            <person name="Hayes R.D."/>
            <person name="Keri Z."/>
            <person name="LaButti K."/>
            <person name="Lipzen A."/>
            <person name="Lombard V."/>
            <person name="Magnuson J."/>
            <person name="Maillard F."/>
            <person name="Murat C."/>
            <person name="Nolan M."/>
            <person name="Ohm R.A."/>
            <person name="Pangilinan J."/>
            <person name="Pereira M.F."/>
            <person name="Perotto S."/>
            <person name="Peter M."/>
            <person name="Pfister S."/>
            <person name="Riley R."/>
            <person name="Sitrit Y."/>
            <person name="Stielow J.B."/>
            <person name="Szollosi G."/>
            <person name="Zifcakova L."/>
            <person name="Stursova M."/>
            <person name="Spatafora J.W."/>
            <person name="Tedersoo L."/>
            <person name="Vaario L.M."/>
            <person name="Yamada A."/>
            <person name="Yan M."/>
            <person name="Wang P."/>
            <person name="Xu J."/>
            <person name="Bruns T."/>
            <person name="Baldrian P."/>
            <person name="Vilgalys R."/>
            <person name="Dunand C."/>
            <person name="Henrissat B."/>
            <person name="Grigoriev I.V."/>
            <person name="Hibbett D."/>
            <person name="Nagy L.G."/>
            <person name="Martin F.M."/>
        </authorList>
    </citation>
    <scope>NUCLEOTIDE SEQUENCE</scope>
    <source>
        <strain evidence="7">UP504</strain>
    </source>
</reference>
<feature type="chain" id="PRO_5040351705" evidence="6">
    <location>
        <begin position="23"/>
        <end position="243"/>
    </location>
</feature>
<dbReference type="AlphaFoldDB" id="A0A9P6AIM2"/>
<feature type="signal peptide" evidence="6">
    <location>
        <begin position="1"/>
        <end position="22"/>
    </location>
</feature>
<accession>A0A9P6AIM2</accession>
<keyword evidence="8" id="KW-1185">Reference proteome</keyword>
<dbReference type="InterPro" id="IPR004911">
    <property type="entry name" value="Interferon-induced_GILT"/>
</dbReference>
<name>A0A9P6AIM2_9AGAM</name>
<comment type="subcellular location">
    <subcellularLocation>
        <location evidence="1">Secreted</location>
    </subcellularLocation>
</comment>
<evidence type="ECO:0000256" key="4">
    <source>
        <dbReference type="ARBA" id="ARBA00022729"/>
    </source>
</evidence>
<evidence type="ECO:0000313" key="7">
    <source>
        <dbReference type="EMBL" id="KAF9506493.1"/>
    </source>
</evidence>
<evidence type="ECO:0000256" key="3">
    <source>
        <dbReference type="ARBA" id="ARBA00022525"/>
    </source>
</evidence>
<keyword evidence="5" id="KW-0325">Glycoprotein</keyword>
<sequence>MRSPVLTATIILALCCTLFTLAAVLQSAVSPVSDSPRVQQNFHGQLLDPIPVPVTLGVMSRCPDALLCESVFDEVLDIVGHAKVDLSLTFIARLDASEPTFGATCMHGPEECAGNVHELCVAKHTASSSVWWPFLLCLNRQGRNRIGIEAGAKHCAELTNIDWVGSGIEACVKGSEGPRLLRESAAYTEELGVKRLNRKSCTILINDKVRCIHDGEWYQCDAGHEPSDFVDTINSEYDRLNAS</sequence>
<keyword evidence="3" id="KW-0964">Secreted</keyword>
<dbReference type="EMBL" id="MU129109">
    <property type="protein sequence ID" value="KAF9506493.1"/>
    <property type="molecule type" value="Genomic_DNA"/>
</dbReference>
<evidence type="ECO:0000313" key="8">
    <source>
        <dbReference type="Proteomes" id="UP000886523"/>
    </source>
</evidence>
<evidence type="ECO:0000256" key="6">
    <source>
        <dbReference type="SAM" id="SignalP"/>
    </source>
</evidence>
<dbReference type="PANTHER" id="PTHR13234:SF8">
    <property type="entry name" value="GAMMA-INTERFERON-INDUCIBLE LYSOSOMAL THIOL REDUCTASE"/>
    <property type="match status" value="1"/>
</dbReference>
<comment type="similarity">
    <text evidence="2">Belongs to the GILT family.</text>
</comment>
<keyword evidence="4 6" id="KW-0732">Signal</keyword>
<comment type="caution">
    <text evidence="7">The sequence shown here is derived from an EMBL/GenBank/DDBJ whole genome shotgun (WGS) entry which is preliminary data.</text>
</comment>
<dbReference type="Proteomes" id="UP000886523">
    <property type="component" value="Unassembled WGS sequence"/>
</dbReference>